<comment type="caution">
    <text evidence="5">The sequence shown here is derived from an EMBL/GenBank/DDBJ whole genome shotgun (WGS) entry which is preliminary data.</text>
</comment>
<dbReference type="InterPro" id="IPR017900">
    <property type="entry name" value="4Fe4S_Fe_S_CS"/>
</dbReference>
<dbReference type="PANTHER" id="PTHR43560:SF1">
    <property type="entry name" value="ION-TRANSLOCATING OXIDOREDUCTASE COMPLEX SUBUNIT B"/>
    <property type="match status" value="1"/>
</dbReference>
<keyword evidence="6" id="KW-1185">Reference proteome</keyword>
<dbReference type="PROSITE" id="PS00198">
    <property type="entry name" value="4FE4S_FER_1"/>
    <property type="match status" value="2"/>
</dbReference>
<feature type="domain" description="4Fe-4S ferredoxin-type" evidence="4">
    <location>
        <begin position="57"/>
        <end position="86"/>
    </location>
</feature>
<dbReference type="Pfam" id="PF13187">
    <property type="entry name" value="Fer4_9"/>
    <property type="match status" value="1"/>
</dbReference>
<dbReference type="Proteomes" id="UP001199319">
    <property type="component" value="Unassembled WGS sequence"/>
</dbReference>
<feature type="domain" description="4Fe-4S ferredoxin-type" evidence="4">
    <location>
        <begin position="109"/>
        <end position="136"/>
    </location>
</feature>
<feature type="domain" description="4Fe-4S ferredoxin-type" evidence="4">
    <location>
        <begin position="36"/>
        <end position="56"/>
    </location>
</feature>
<name>A0AAE3AGS7_9FIRM</name>
<keyword evidence="1" id="KW-0479">Metal-binding</keyword>
<dbReference type="InterPro" id="IPR050395">
    <property type="entry name" value="4Fe4S_Ferredoxin_RnfB"/>
</dbReference>
<dbReference type="CDD" id="cd10549">
    <property type="entry name" value="MtMvhB_like"/>
    <property type="match status" value="1"/>
</dbReference>
<reference evidence="5" key="1">
    <citation type="submission" date="2021-10" db="EMBL/GenBank/DDBJ databases">
        <title>Anaerobic single-cell dispensing facilitates the cultivation of human gut bacteria.</title>
        <authorList>
            <person name="Afrizal A."/>
        </authorList>
    </citation>
    <scope>NUCLEOTIDE SEQUENCE</scope>
    <source>
        <strain evidence="5">CLA-AA-H272</strain>
    </source>
</reference>
<proteinExistence type="predicted"/>
<keyword evidence="3" id="KW-0411">Iron-sulfur</keyword>
<sequence length="172" mass="18427">MAIKRKFPARTATVHCSGGCRAKRDENGGLLCAYGCVACGACVEACRFGAVQINDLGCAEVDEEKCIGCGACARKCPRGLIDLRRTEDRIAVLCSNRDKGFDPATKTGARTVCDVSCIGCGLCVKKCPADAIHVVEFRAVIDYERCLSCGACGDVCPRHAIRDRFGIITEKR</sequence>
<evidence type="ECO:0000256" key="1">
    <source>
        <dbReference type="ARBA" id="ARBA00022723"/>
    </source>
</evidence>
<keyword evidence="2" id="KW-0408">Iron</keyword>
<dbReference type="EMBL" id="JAJEPW010000103">
    <property type="protein sequence ID" value="MCC2131084.1"/>
    <property type="molecule type" value="Genomic_DNA"/>
</dbReference>
<dbReference type="SUPFAM" id="SSF54862">
    <property type="entry name" value="4Fe-4S ferredoxins"/>
    <property type="match status" value="1"/>
</dbReference>
<dbReference type="InterPro" id="IPR017896">
    <property type="entry name" value="4Fe4S_Fe-S-bd"/>
</dbReference>
<dbReference type="Pfam" id="PF12800">
    <property type="entry name" value="Fer4_4"/>
    <property type="match status" value="1"/>
</dbReference>
<gene>
    <name evidence="5" type="ORF">LKD37_16545</name>
</gene>
<dbReference type="Pfam" id="PF00037">
    <property type="entry name" value="Fer4"/>
    <property type="match status" value="1"/>
</dbReference>
<protein>
    <submittedName>
        <fullName evidence="5">4Fe-4S binding protein</fullName>
    </submittedName>
</protein>
<accession>A0AAE3AGS7</accession>
<evidence type="ECO:0000256" key="2">
    <source>
        <dbReference type="ARBA" id="ARBA00023004"/>
    </source>
</evidence>
<evidence type="ECO:0000313" key="6">
    <source>
        <dbReference type="Proteomes" id="UP001199319"/>
    </source>
</evidence>
<dbReference type="Gene3D" id="3.30.70.20">
    <property type="match status" value="2"/>
</dbReference>
<dbReference type="GO" id="GO:0051536">
    <property type="term" value="F:iron-sulfur cluster binding"/>
    <property type="evidence" value="ECO:0007669"/>
    <property type="project" value="UniProtKB-KW"/>
</dbReference>
<evidence type="ECO:0000256" key="3">
    <source>
        <dbReference type="ARBA" id="ARBA00023014"/>
    </source>
</evidence>
<organism evidence="5 6">
    <name type="scientific">Brotocaccenecus cirricatena</name>
    <dbReference type="NCBI Taxonomy" id="3064195"/>
    <lineage>
        <taxon>Bacteria</taxon>
        <taxon>Bacillati</taxon>
        <taxon>Bacillota</taxon>
        <taxon>Clostridia</taxon>
        <taxon>Eubacteriales</taxon>
        <taxon>Oscillospiraceae</taxon>
        <taxon>Brotocaccenecus</taxon>
    </lineage>
</organism>
<dbReference type="PROSITE" id="PS51379">
    <property type="entry name" value="4FE4S_FER_2"/>
    <property type="match status" value="4"/>
</dbReference>
<evidence type="ECO:0000313" key="5">
    <source>
        <dbReference type="EMBL" id="MCC2131084.1"/>
    </source>
</evidence>
<feature type="domain" description="4Fe-4S ferredoxin-type" evidence="4">
    <location>
        <begin position="137"/>
        <end position="166"/>
    </location>
</feature>
<dbReference type="PANTHER" id="PTHR43560">
    <property type="entry name" value="ION-TRANSLOCATING OXIDOREDUCTASE COMPLEX SUBUNIT B"/>
    <property type="match status" value="1"/>
</dbReference>
<dbReference type="AlphaFoldDB" id="A0AAE3AGS7"/>
<dbReference type="RefSeq" id="WP_302930200.1">
    <property type="nucleotide sequence ID" value="NZ_JAJEPW010000103.1"/>
</dbReference>
<dbReference type="GO" id="GO:0046872">
    <property type="term" value="F:metal ion binding"/>
    <property type="evidence" value="ECO:0007669"/>
    <property type="project" value="UniProtKB-KW"/>
</dbReference>
<evidence type="ECO:0000259" key="4">
    <source>
        <dbReference type="PROSITE" id="PS51379"/>
    </source>
</evidence>